<evidence type="ECO:0000256" key="7">
    <source>
        <dbReference type="ARBA" id="ARBA00024737"/>
    </source>
</evidence>
<evidence type="ECO:0000313" key="11">
    <source>
        <dbReference type="EMBL" id="AEM38063.1"/>
    </source>
</evidence>
<dbReference type="GO" id="GO:0006396">
    <property type="term" value="P:RNA processing"/>
    <property type="evidence" value="ECO:0007669"/>
    <property type="project" value="InterPro"/>
</dbReference>
<accession>G0EEU9</accession>
<dbReference type="STRING" id="694429.Pyrfu_0191"/>
<comment type="cofactor">
    <cofactor evidence="1">
        <name>a divalent metal cation</name>
        <dbReference type="ChEBI" id="CHEBI:60240"/>
    </cofactor>
</comment>
<dbReference type="OrthoDB" id="359472at2157"/>
<evidence type="ECO:0000256" key="2">
    <source>
        <dbReference type="ARBA" id="ARBA00012157"/>
    </source>
</evidence>
<dbReference type="InterPro" id="IPR027417">
    <property type="entry name" value="P-loop_NTPase"/>
</dbReference>
<sequence>MARISLELEQGEIVRVMGPAKLTVLRGRVMILGAVFSENESVEIDKFRSYGVKAIENAALAVTLGEGSSLEQPVEGEEVIDEWVRVADEIVDAVKGEGGVVIAIGPTDAGKSSFTALLANRGLHAGLRVGVIDADIGQADVGPPGFISATLVDRKILWLRWLKAEELRFIGSIAPHRHERRILAAVVDLYHVLRDRGAQLIAVDSDGWVYGLSALEYKMELIRVLRPAAVVVVGDDSIANVVAGWTRGFKTKVYAVKSPAVVRVRDREDRRTLRSEAYRRFFEGATVRSVKLTEVSVMGSCLFMGELLDQNRLASLSSELGVQVLAGSESVDSLVLVVDKQPRPGVIERLSQEKQVYVITRGSEQGLYVAVLDNEMRERAPGVITSIDYSSLEAQVLTSYQGEIGGLIIGNIRLSIEAGFEEVGRVQRCPL</sequence>
<dbReference type="GO" id="GO:0051734">
    <property type="term" value="F:ATP-dependent polynucleotide 5'-hydroxyl-kinase activity"/>
    <property type="evidence" value="ECO:0007669"/>
    <property type="project" value="UniProtKB-EC"/>
</dbReference>
<dbReference type="GeneID" id="11139828"/>
<evidence type="ECO:0000256" key="9">
    <source>
        <dbReference type="ARBA" id="ARBA00044673"/>
    </source>
</evidence>
<evidence type="ECO:0000313" key="12">
    <source>
        <dbReference type="Proteomes" id="UP000001037"/>
    </source>
</evidence>
<keyword evidence="3" id="KW-0808">Transferase</keyword>
<dbReference type="Gene3D" id="3.40.50.300">
    <property type="entry name" value="P-loop containing nucleotide triphosphate hydrolases"/>
    <property type="match status" value="1"/>
</dbReference>
<dbReference type="InterPro" id="IPR032319">
    <property type="entry name" value="CLP1_P"/>
</dbReference>
<keyword evidence="4" id="KW-0547">Nucleotide-binding</keyword>
<dbReference type="Pfam" id="PF16575">
    <property type="entry name" value="CLP1_P"/>
    <property type="match status" value="1"/>
</dbReference>
<dbReference type="SUPFAM" id="SSF52540">
    <property type="entry name" value="P-loop containing nucleoside triphosphate hydrolases"/>
    <property type="match status" value="1"/>
</dbReference>
<reference evidence="11 12" key="1">
    <citation type="journal article" date="2011" name="Stand. Genomic Sci.">
        <title>Complete genome sequence of the hyperthermophilic chemolithoautotroph Pyrolobus fumarii type strain (1A).</title>
        <authorList>
            <person name="Anderson I."/>
            <person name="Goker M."/>
            <person name="Nolan M."/>
            <person name="Lucas S."/>
            <person name="Hammon N."/>
            <person name="Deshpande S."/>
            <person name="Cheng J.F."/>
            <person name="Tapia R."/>
            <person name="Han C."/>
            <person name="Goodwin L."/>
            <person name="Pitluck S."/>
            <person name="Huntemann M."/>
            <person name="Liolios K."/>
            <person name="Ivanova N."/>
            <person name="Pagani I."/>
            <person name="Mavromatis K."/>
            <person name="Ovchinikova G."/>
            <person name="Pati A."/>
            <person name="Chen A."/>
            <person name="Palaniappan K."/>
            <person name="Land M."/>
            <person name="Hauser L."/>
            <person name="Brambilla E.M."/>
            <person name="Huber H."/>
            <person name="Yasawong M."/>
            <person name="Rohde M."/>
            <person name="Spring S."/>
            <person name="Abt B."/>
            <person name="Sikorski J."/>
            <person name="Wirth R."/>
            <person name="Detter J.C."/>
            <person name="Woyke T."/>
            <person name="Bristow J."/>
            <person name="Eisen J.A."/>
            <person name="Markowitz V."/>
            <person name="Hugenholtz P."/>
            <person name="Kyrpides N.C."/>
            <person name="Klenk H.P."/>
            <person name="Lapidus A."/>
        </authorList>
    </citation>
    <scope>NUCLEOTIDE SEQUENCE [LARGE SCALE GENOMIC DNA]</scope>
    <source>
        <strain evidence="12">DSM 11204 / 1A</strain>
    </source>
</reference>
<proteinExistence type="predicted"/>
<dbReference type="InterPro" id="IPR045116">
    <property type="entry name" value="Clp1/Grc3"/>
</dbReference>
<dbReference type="eggNOG" id="arCOG04127">
    <property type="taxonomic scope" value="Archaea"/>
</dbReference>
<feature type="domain" description="Clp1 P-loop" evidence="10">
    <location>
        <begin position="105"/>
        <end position="284"/>
    </location>
</feature>
<dbReference type="AlphaFoldDB" id="G0EEU9"/>
<dbReference type="RefSeq" id="WP_014025740.1">
    <property type="nucleotide sequence ID" value="NC_015931.1"/>
</dbReference>
<evidence type="ECO:0000256" key="3">
    <source>
        <dbReference type="ARBA" id="ARBA00022679"/>
    </source>
</evidence>
<organism evidence="11 12">
    <name type="scientific">Pyrolobus fumarii (strain DSM 11204 / 1A)</name>
    <dbReference type="NCBI Taxonomy" id="694429"/>
    <lineage>
        <taxon>Archaea</taxon>
        <taxon>Thermoproteota</taxon>
        <taxon>Thermoprotei</taxon>
        <taxon>Desulfurococcales</taxon>
        <taxon>Pyrodictiaceae</taxon>
        <taxon>Pyrolobus</taxon>
    </lineage>
</organism>
<dbReference type="KEGG" id="pfm:Pyrfu_0191"/>
<dbReference type="FunCoup" id="G0EEU9">
    <property type="interactions" value="11"/>
</dbReference>
<evidence type="ECO:0000259" key="10">
    <source>
        <dbReference type="Pfam" id="PF16575"/>
    </source>
</evidence>
<keyword evidence="5" id="KW-0418">Kinase</keyword>
<evidence type="ECO:0000256" key="6">
    <source>
        <dbReference type="ARBA" id="ARBA00022840"/>
    </source>
</evidence>
<dbReference type="PANTHER" id="PTHR12755">
    <property type="entry name" value="CLEAVAGE/POLYADENYLATION FACTOR IA SUBUNIT CLP1P"/>
    <property type="match status" value="1"/>
</dbReference>
<dbReference type="InParanoid" id="G0EEU9"/>
<dbReference type="HOGENOM" id="CLU_051301_1_0_2"/>
<comment type="catalytic activity">
    <reaction evidence="9">
        <text>a 5'-end dephospho-2'-deoxyribonucleoside-DNA + ATP = a 5'-end 5'-phospho-2'-deoxyribonucleoside-DNA + ADP + H(+)</text>
        <dbReference type="Rhea" id="RHEA:15669"/>
        <dbReference type="Rhea" id="RHEA-COMP:13180"/>
        <dbReference type="Rhea" id="RHEA-COMP:13184"/>
        <dbReference type="ChEBI" id="CHEBI:15378"/>
        <dbReference type="ChEBI" id="CHEBI:30616"/>
        <dbReference type="ChEBI" id="CHEBI:136412"/>
        <dbReference type="ChEBI" id="CHEBI:136416"/>
        <dbReference type="ChEBI" id="CHEBI:456216"/>
        <dbReference type="EC" id="2.7.1.78"/>
    </reaction>
</comment>
<dbReference type="GO" id="GO:0005524">
    <property type="term" value="F:ATP binding"/>
    <property type="evidence" value="ECO:0007669"/>
    <property type="project" value="UniProtKB-KW"/>
</dbReference>
<evidence type="ECO:0000256" key="1">
    <source>
        <dbReference type="ARBA" id="ARBA00001968"/>
    </source>
</evidence>
<dbReference type="PANTHER" id="PTHR12755:SF3">
    <property type="entry name" value="POLYNUCLEOTIDE 5'-HYDROXYL-KINASE NOL9"/>
    <property type="match status" value="1"/>
</dbReference>
<evidence type="ECO:0000256" key="4">
    <source>
        <dbReference type="ARBA" id="ARBA00022741"/>
    </source>
</evidence>
<evidence type="ECO:0000256" key="8">
    <source>
        <dbReference type="ARBA" id="ARBA00044641"/>
    </source>
</evidence>
<keyword evidence="12" id="KW-1185">Reference proteome</keyword>
<comment type="function">
    <text evidence="7">Polynucleotide kinase that can phosphorylate the 5'-hydroxyl groups of both single-stranded RNA (ssRNA) and single-stranded DNA (ssDNA). Exhibits a strong preference for ssRNA.</text>
</comment>
<dbReference type="EMBL" id="CP002838">
    <property type="protein sequence ID" value="AEM38063.1"/>
    <property type="molecule type" value="Genomic_DNA"/>
</dbReference>
<name>G0EEU9_PYRF1</name>
<gene>
    <name evidence="11" type="ordered locus">Pyrfu_0191</name>
</gene>
<dbReference type="EC" id="2.7.1.78" evidence="2"/>
<dbReference type="Proteomes" id="UP000001037">
    <property type="component" value="Chromosome"/>
</dbReference>
<comment type="catalytic activity">
    <reaction evidence="8">
        <text>a 5'-end dephospho-ribonucleoside-RNA + ATP = a 5'-end 5'-phospho-ribonucleoside-RNA + ADP + H(+)</text>
        <dbReference type="Rhea" id="RHEA:54580"/>
        <dbReference type="Rhea" id="RHEA-COMP:13936"/>
        <dbReference type="Rhea" id="RHEA-COMP:15179"/>
        <dbReference type="ChEBI" id="CHEBI:15378"/>
        <dbReference type="ChEBI" id="CHEBI:30616"/>
        <dbReference type="ChEBI" id="CHEBI:138282"/>
        <dbReference type="ChEBI" id="CHEBI:138284"/>
        <dbReference type="ChEBI" id="CHEBI:456216"/>
        <dbReference type="EC" id="2.7.1.78"/>
    </reaction>
</comment>
<protein>
    <recommendedName>
        <fullName evidence="2">polynucleotide 5'-hydroxyl-kinase</fullName>
        <ecNumber evidence="2">2.7.1.78</ecNumber>
    </recommendedName>
</protein>
<evidence type="ECO:0000256" key="5">
    <source>
        <dbReference type="ARBA" id="ARBA00022777"/>
    </source>
</evidence>
<keyword evidence="6" id="KW-0067">ATP-binding</keyword>